<dbReference type="EMBL" id="JAMKFB020000286">
    <property type="protein sequence ID" value="KAL0150653.1"/>
    <property type="molecule type" value="Genomic_DNA"/>
</dbReference>
<keyword evidence="7" id="KW-1185">Reference proteome</keyword>
<evidence type="ECO:0000256" key="3">
    <source>
        <dbReference type="ARBA" id="ARBA00022833"/>
    </source>
</evidence>
<dbReference type="Pfam" id="PF13765">
    <property type="entry name" value="PRY"/>
    <property type="match status" value="1"/>
</dbReference>
<dbReference type="InterPro" id="IPR043136">
    <property type="entry name" value="B30.2/SPRY_sf"/>
</dbReference>
<organism evidence="6 7">
    <name type="scientific">Cirrhinus mrigala</name>
    <name type="common">Mrigala</name>
    <dbReference type="NCBI Taxonomy" id="683832"/>
    <lineage>
        <taxon>Eukaryota</taxon>
        <taxon>Metazoa</taxon>
        <taxon>Chordata</taxon>
        <taxon>Craniata</taxon>
        <taxon>Vertebrata</taxon>
        <taxon>Euteleostomi</taxon>
        <taxon>Actinopterygii</taxon>
        <taxon>Neopterygii</taxon>
        <taxon>Teleostei</taxon>
        <taxon>Ostariophysi</taxon>
        <taxon>Cypriniformes</taxon>
        <taxon>Cyprinidae</taxon>
        <taxon>Labeoninae</taxon>
        <taxon>Labeonini</taxon>
        <taxon>Cirrhinus</taxon>
    </lineage>
</organism>
<feature type="region of interest" description="Disordered" evidence="4">
    <location>
        <begin position="1"/>
        <end position="23"/>
    </location>
</feature>
<evidence type="ECO:0000313" key="7">
    <source>
        <dbReference type="Proteomes" id="UP001529510"/>
    </source>
</evidence>
<reference evidence="6 7" key="1">
    <citation type="submission" date="2024-05" db="EMBL/GenBank/DDBJ databases">
        <title>Genome sequencing and assembly of Indian major carp, Cirrhinus mrigala (Hamilton, 1822).</title>
        <authorList>
            <person name="Mohindra V."/>
            <person name="Chowdhury L.M."/>
            <person name="Lal K."/>
            <person name="Jena J.K."/>
        </authorList>
    </citation>
    <scope>NUCLEOTIDE SEQUENCE [LARGE SCALE GENOMIC DNA]</scope>
    <source>
        <strain evidence="6">CM1030</strain>
        <tissue evidence="6">Blood</tissue>
    </source>
</reference>
<feature type="domain" description="SPRY-associated" evidence="5">
    <location>
        <begin position="97"/>
        <end position="149"/>
    </location>
</feature>
<name>A0ABD0MKI4_CIRMR</name>
<comment type="caution">
    <text evidence="6">The sequence shown here is derived from an EMBL/GenBank/DDBJ whole genome shotgun (WGS) entry which is preliminary data.</text>
</comment>
<dbReference type="InterPro" id="IPR006574">
    <property type="entry name" value="PRY"/>
</dbReference>
<dbReference type="Gene3D" id="2.60.120.920">
    <property type="match status" value="1"/>
</dbReference>
<feature type="non-terminal residue" evidence="6">
    <location>
        <position position="162"/>
    </location>
</feature>
<dbReference type="InterPro" id="IPR051051">
    <property type="entry name" value="E3_ubiq-ligase_TRIM/RNF"/>
</dbReference>
<dbReference type="AlphaFoldDB" id="A0ABD0MKI4"/>
<keyword evidence="3" id="KW-0862">Zinc</keyword>
<dbReference type="GO" id="GO:0008270">
    <property type="term" value="F:zinc ion binding"/>
    <property type="evidence" value="ECO:0007669"/>
    <property type="project" value="UniProtKB-KW"/>
</dbReference>
<dbReference type="PANTHER" id="PTHR25465">
    <property type="entry name" value="B-BOX DOMAIN CONTAINING"/>
    <property type="match status" value="1"/>
</dbReference>
<dbReference type="PANTHER" id="PTHR25465:SF5">
    <property type="entry name" value="E3 UBIQUITIN_ISG15 LIGASE TRIM25-RELATED"/>
    <property type="match status" value="1"/>
</dbReference>
<dbReference type="SMART" id="SM00589">
    <property type="entry name" value="PRY"/>
    <property type="match status" value="1"/>
</dbReference>
<keyword evidence="1" id="KW-0479">Metal-binding</keyword>
<dbReference type="SUPFAM" id="SSF49899">
    <property type="entry name" value="Concanavalin A-like lectins/glucanases"/>
    <property type="match status" value="1"/>
</dbReference>
<protein>
    <recommendedName>
        <fullName evidence="5">SPRY-associated domain-containing protein</fullName>
    </recommendedName>
</protein>
<evidence type="ECO:0000256" key="2">
    <source>
        <dbReference type="ARBA" id="ARBA00022771"/>
    </source>
</evidence>
<proteinExistence type="predicted"/>
<dbReference type="Proteomes" id="UP001529510">
    <property type="component" value="Unassembled WGS sequence"/>
</dbReference>
<accession>A0ABD0MKI4</accession>
<gene>
    <name evidence="6" type="ORF">M9458_054070</name>
</gene>
<evidence type="ECO:0000259" key="5">
    <source>
        <dbReference type="SMART" id="SM00589"/>
    </source>
</evidence>
<evidence type="ECO:0000313" key="6">
    <source>
        <dbReference type="EMBL" id="KAL0150653.1"/>
    </source>
</evidence>
<evidence type="ECO:0000256" key="4">
    <source>
        <dbReference type="SAM" id="MobiDB-lite"/>
    </source>
</evidence>
<dbReference type="InterPro" id="IPR013320">
    <property type="entry name" value="ConA-like_dom_sf"/>
</dbReference>
<evidence type="ECO:0000256" key="1">
    <source>
        <dbReference type="ARBA" id="ARBA00022723"/>
    </source>
</evidence>
<sequence length="162" mass="18940">MRSCERIESISAPPESADINDDPFSSVFSFDDLRESVRQLKDKLEDFCKEELKKISDRVTSTNIVPSIRDDFLQCKSVRKQAEKLTECVHVLPVEDSRQLTLDPNTAYKRLHLSEGNKEITVTDTVHSYPDHPDRFDYWYQVLCRESVCGRCYWELEWSGEK</sequence>
<keyword evidence="2" id="KW-0863">Zinc-finger</keyword>